<keyword evidence="2" id="KW-1185">Reference proteome</keyword>
<comment type="caution">
    <text evidence="1">The sequence shown here is derived from an EMBL/GenBank/DDBJ whole genome shotgun (WGS) entry which is preliminary data.</text>
</comment>
<dbReference type="Proteomes" id="UP000237056">
    <property type="component" value="Unassembled WGS sequence"/>
</dbReference>
<accession>A0A2S4N4C4</accession>
<sequence>MKINKKIIYLFAVLCLVSCKKEIQIDKDSIMDITKKKWLVYDNSFQSSWKATIMPIILDFEKDKVSLNFSNSVHKYDILGDDLFLDGKSVFKITYNEDNTLTLHNNDEVRNYFALSEGVFTNIDKSTFENILTSKTWFFKDLDAKFSGTEIDFYDKQGEFIKSGFYTTALFNKEILMFLKIDGENEKETYIINSINKDRIILKKVLKENKFQTITLTEANKS</sequence>
<dbReference type="AlphaFoldDB" id="A0A2S4N4C4"/>
<protein>
    <submittedName>
        <fullName evidence="1">Uncharacterized protein</fullName>
    </submittedName>
</protein>
<evidence type="ECO:0000313" key="1">
    <source>
        <dbReference type="EMBL" id="POS00541.1"/>
    </source>
</evidence>
<organism evidence="1 2">
    <name type="scientific">Flavobacterium croceum DSM 17960</name>
    <dbReference type="NCBI Taxonomy" id="1121886"/>
    <lineage>
        <taxon>Bacteria</taxon>
        <taxon>Pseudomonadati</taxon>
        <taxon>Bacteroidota</taxon>
        <taxon>Flavobacteriia</taxon>
        <taxon>Flavobacteriales</taxon>
        <taxon>Flavobacteriaceae</taxon>
        <taxon>Flavobacterium</taxon>
    </lineage>
</organism>
<reference evidence="1 2" key="1">
    <citation type="submission" date="2018-01" db="EMBL/GenBank/DDBJ databases">
        <title>Genomic Encyclopedia of Type Strains, Phase I: the one thousand microbial genomes (KMG-I) project.</title>
        <authorList>
            <person name="Goeker M."/>
        </authorList>
    </citation>
    <scope>NUCLEOTIDE SEQUENCE [LARGE SCALE GENOMIC DNA]</scope>
    <source>
        <strain evidence="1 2">DSM 17960</strain>
    </source>
</reference>
<dbReference type="RefSeq" id="WP_103727231.1">
    <property type="nucleotide sequence ID" value="NZ_PQNY01000069.1"/>
</dbReference>
<evidence type="ECO:0000313" key="2">
    <source>
        <dbReference type="Proteomes" id="UP000237056"/>
    </source>
</evidence>
<dbReference type="EMBL" id="PQNY01000069">
    <property type="protein sequence ID" value="POS00541.1"/>
    <property type="molecule type" value="Genomic_DNA"/>
</dbReference>
<gene>
    <name evidence="1" type="ORF">Q361_1692</name>
</gene>
<proteinExistence type="predicted"/>
<name>A0A2S4N4C4_9FLAO</name>